<keyword evidence="3" id="KW-1185">Reference proteome</keyword>
<keyword evidence="2" id="KW-0472">Membrane</keyword>
<evidence type="ECO:0000313" key="3">
    <source>
        <dbReference type="Proteomes" id="UP000095287"/>
    </source>
</evidence>
<proteinExistence type="predicted"/>
<evidence type="ECO:0000256" key="2">
    <source>
        <dbReference type="SAM" id="Phobius"/>
    </source>
</evidence>
<accession>A0A1I8AUE4</accession>
<dbReference type="Proteomes" id="UP000095287">
    <property type="component" value="Unplaced"/>
</dbReference>
<organism evidence="3 4">
    <name type="scientific">Steinernema glaseri</name>
    <dbReference type="NCBI Taxonomy" id="37863"/>
    <lineage>
        <taxon>Eukaryota</taxon>
        <taxon>Metazoa</taxon>
        <taxon>Ecdysozoa</taxon>
        <taxon>Nematoda</taxon>
        <taxon>Chromadorea</taxon>
        <taxon>Rhabditida</taxon>
        <taxon>Tylenchina</taxon>
        <taxon>Panagrolaimomorpha</taxon>
        <taxon>Strongyloidoidea</taxon>
        <taxon>Steinernematidae</taxon>
        <taxon>Steinernema</taxon>
    </lineage>
</organism>
<feature type="region of interest" description="Disordered" evidence="1">
    <location>
        <begin position="203"/>
        <end position="222"/>
    </location>
</feature>
<sequence length="232" mass="25526">MILSQRQHLESSDDCAQAEGTVVKGKELSICSQKDASQGCFPPDMNPERLRHPNCRQRQDSTSNSHECTDMICLVPFARLPYLRAGRLFPILKVHRLSAAPSLPSLKMAITKNRKIANVSKVVMVISIGIAFVSIAWFSISAMEDLAGHEGSKLAAAKKKLQTMLLLSYAGVISLSICSSFGVYFIYASDRRGTATRRMEKTTFISPSPNPLSPPPRQQPVEGKGCHFSLFL</sequence>
<feature type="compositionally biased region" description="Pro residues" evidence="1">
    <location>
        <begin position="208"/>
        <end position="218"/>
    </location>
</feature>
<feature type="transmembrane region" description="Helical" evidence="2">
    <location>
        <begin position="163"/>
        <end position="187"/>
    </location>
</feature>
<dbReference type="AlphaFoldDB" id="A0A1I8AUE4"/>
<keyword evidence="2" id="KW-0812">Transmembrane</keyword>
<name>A0A1I8AUE4_9BILA</name>
<dbReference type="WBParaSite" id="L893_g928.t1">
    <property type="protein sequence ID" value="L893_g928.t1"/>
    <property type="gene ID" value="L893_g928"/>
</dbReference>
<protein>
    <submittedName>
        <fullName evidence="4">DUF4134 domain-containing protein</fullName>
    </submittedName>
</protein>
<keyword evidence="2" id="KW-1133">Transmembrane helix</keyword>
<evidence type="ECO:0000313" key="4">
    <source>
        <dbReference type="WBParaSite" id="L893_g928.t1"/>
    </source>
</evidence>
<reference evidence="4" key="1">
    <citation type="submission" date="2016-11" db="UniProtKB">
        <authorList>
            <consortium name="WormBaseParasite"/>
        </authorList>
    </citation>
    <scope>IDENTIFICATION</scope>
</reference>
<evidence type="ECO:0000256" key="1">
    <source>
        <dbReference type="SAM" id="MobiDB-lite"/>
    </source>
</evidence>
<feature type="transmembrane region" description="Helical" evidence="2">
    <location>
        <begin position="122"/>
        <end position="143"/>
    </location>
</feature>